<dbReference type="Pfam" id="PF13947">
    <property type="entry name" value="GUB_WAK_bind"/>
    <property type="match status" value="1"/>
</dbReference>
<evidence type="ECO:0000256" key="1">
    <source>
        <dbReference type="ARBA" id="ARBA00004167"/>
    </source>
</evidence>
<dbReference type="Gene3D" id="2.10.25.10">
    <property type="entry name" value="Laminin"/>
    <property type="match status" value="1"/>
</dbReference>
<dbReference type="EMBL" id="VAHF01000009">
    <property type="protein sequence ID" value="TXG53712.1"/>
    <property type="molecule type" value="Genomic_DNA"/>
</dbReference>
<evidence type="ECO:0000313" key="10">
    <source>
        <dbReference type="EMBL" id="TXG53712.1"/>
    </source>
</evidence>
<sequence length="559" mass="62951">MIPPWLPFVIILLLWPLKPILAQPPSPSTKCTSKCGNVTIPFPFGIEESCAVDGFFKVDCNSSKPYLREIDLEVLDFSLDGTMRVIYSVYNTCDPTLNVATANLKTTPFIFSQTKNRILGVGCGNFSFLSNDDSIMAQCSPTCGKSLRYCQSTIGSPLKGFAPFIETSPDDQECHYAALVEQQFVEQNLKNPEDLRRLTHVPVVLEWSILARYFDLYARNKSKAYESTSTCERSACSCFSSDSPTVRCNCLRGFQGNPYFLDGCQDIDECATNTTNICGSQNCENFIGGYNCYSSPRSKSEELNVNMIILGLSTSFGSLFLLIGAWWLYTKLTSSTLITPRDMIGVSMYGLPIHPENFTEIVKGLTTKQRECIEDMGFGVLLNINCLVFHLLLSEMLLKSIAPETKEIVLHGKSIPMRESDFEKVIGLPNGNQEVKCDMGEFDETCIRMKNLLIKRSKNAITLSSLMKKLKTMKDADDVFMISFVLFTICTLLCPPESSKIDQALFTQLKDPRLIRHKKWATYCFLYLMDGVRKFKDEVSRNFQGCIPFLQIFYWGCIS</sequence>
<dbReference type="GO" id="GO:0030247">
    <property type="term" value="F:polysaccharide binding"/>
    <property type="evidence" value="ECO:0007669"/>
    <property type="project" value="InterPro"/>
</dbReference>
<keyword evidence="11" id="KW-1185">Reference proteome</keyword>
<evidence type="ECO:0000256" key="5">
    <source>
        <dbReference type="ARBA" id="ARBA00023136"/>
    </source>
</evidence>
<protein>
    <recommendedName>
        <fullName evidence="9">Wall-associated receptor kinase galacturonan-binding domain-containing protein</fullName>
    </recommendedName>
</protein>
<evidence type="ECO:0000256" key="6">
    <source>
        <dbReference type="ARBA" id="ARBA00023157"/>
    </source>
</evidence>
<evidence type="ECO:0000313" key="11">
    <source>
        <dbReference type="Proteomes" id="UP000323000"/>
    </source>
</evidence>
<dbReference type="PANTHER" id="PTHR33491">
    <property type="entry name" value="OSJNBA0016N04.9 PROTEIN"/>
    <property type="match status" value="1"/>
</dbReference>
<dbReference type="GO" id="GO:0016020">
    <property type="term" value="C:membrane"/>
    <property type="evidence" value="ECO:0007669"/>
    <property type="project" value="UniProtKB-SubCell"/>
</dbReference>
<dbReference type="AlphaFoldDB" id="A0A5C7HB08"/>
<dbReference type="GO" id="GO:0005509">
    <property type="term" value="F:calcium ion binding"/>
    <property type="evidence" value="ECO:0007669"/>
    <property type="project" value="InterPro"/>
</dbReference>
<reference evidence="11" key="1">
    <citation type="journal article" date="2019" name="Gigascience">
        <title>De novo genome assembly of the endangered Acer yangbiense, a plant species with extremely small populations endemic to Yunnan Province, China.</title>
        <authorList>
            <person name="Yang J."/>
            <person name="Wariss H.M."/>
            <person name="Tao L."/>
            <person name="Zhang R."/>
            <person name="Yun Q."/>
            <person name="Hollingsworth P."/>
            <person name="Dao Z."/>
            <person name="Luo G."/>
            <person name="Guo H."/>
            <person name="Ma Y."/>
            <person name="Sun W."/>
        </authorList>
    </citation>
    <scope>NUCLEOTIDE SEQUENCE [LARGE SCALE GENOMIC DNA]</scope>
    <source>
        <strain evidence="11">cv. Malutang</strain>
    </source>
</reference>
<evidence type="ECO:0000256" key="7">
    <source>
        <dbReference type="SAM" id="Phobius"/>
    </source>
</evidence>
<accession>A0A5C7HB08</accession>
<proteinExistence type="predicted"/>
<feature type="domain" description="Wall-associated receptor kinase galacturonan-binding" evidence="9">
    <location>
        <begin position="31"/>
        <end position="85"/>
    </location>
</feature>
<keyword evidence="5 7" id="KW-0472">Membrane</keyword>
<organism evidence="10 11">
    <name type="scientific">Acer yangbiense</name>
    <dbReference type="NCBI Taxonomy" id="1000413"/>
    <lineage>
        <taxon>Eukaryota</taxon>
        <taxon>Viridiplantae</taxon>
        <taxon>Streptophyta</taxon>
        <taxon>Embryophyta</taxon>
        <taxon>Tracheophyta</taxon>
        <taxon>Spermatophyta</taxon>
        <taxon>Magnoliopsida</taxon>
        <taxon>eudicotyledons</taxon>
        <taxon>Gunneridae</taxon>
        <taxon>Pentapetalae</taxon>
        <taxon>rosids</taxon>
        <taxon>malvids</taxon>
        <taxon>Sapindales</taxon>
        <taxon>Sapindaceae</taxon>
        <taxon>Hippocastanoideae</taxon>
        <taxon>Acereae</taxon>
        <taxon>Acer</taxon>
    </lineage>
</organism>
<comment type="subcellular location">
    <subcellularLocation>
        <location evidence="1">Membrane</location>
        <topology evidence="1">Single-pass membrane protein</topology>
    </subcellularLocation>
</comment>
<keyword evidence="6" id="KW-1015">Disulfide bond</keyword>
<dbReference type="Proteomes" id="UP000323000">
    <property type="component" value="Chromosome 9"/>
</dbReference>
<feature type="chain" id="PRO_5023097916" description="Wall-associated receptor kinase galacturonan-binding domain-containing protein" evidence="8">
    <location>
        <begin position="23"/>
        <end position="559"/>
    </location>
</feature>
<evidence type="ECO:0000256" key="2">
    <source>
        <dbReference type="ARBA" id="ARBA00022692"/>
    </source>
</evidence>
<comment type="caution">
    <text evidence="10">The sequence shown here is derived from an EMBL/GenBank/DDBJ whole genome shotgun (WGS) entry which is preliminary data.</text>
</comment>
<feature type="transmembrane region" description="Helical" evidence="7">
    <location>
        <begin position="307"/>
        <end position="329"/>
    </location>
</feature>
<dbReference type="PROSITE" id="PS01187">
    <property type="entry name" value="EGF_CA"/>
    <property type="match status" value="1"/>
</dbReference>
<evidence type="ECO:0000256" key="8">
    <source>
        <dbReference type="SAM" id="SignalP"/>
    </source>
</evidence>
<evidence type="ECO:0000256" key="4">
    <source>
        <dbReference type="ARBA" id="ARBA00022989"/>
    </source>
</evidence>
<keyword evidence="3 8" id="KW-0732">Signal</keyword>
<keyword evidence="4 7" id="KW-1133">Transmembrane helix</keyword>
<keyword evidence="2 7" id="KW-0812">Transmembrane</keyword>
<feature type="transmembrane region" description="Helical" evidence="7">
    <location>
        <begin position="376"/>
        <end position="393"/>
    </location>
</feature>
<dbReference type="InterPro" id="IPR018097">
    <property type="entry name" value="EGF_Ca-bd_CS"/>
</dbReference>
<name>A0A5C7HB08_9ROSI</name>
<feature type="signal peptide" evidence="8">
    <location>
        <begin position="1"/>
        <end position="22"/>
    </location>
</feature>
<dbReference type="InterPro" id="IPR025287">
    <property type="entry name" value="WAK_GUB"/>
</dbReference>
<evidence type="ECO:0000256" key="3">
    <source>
        <dbReference type="ARBA" id="ARBA00022729"/>
    </source>
</evidence>
<gene>
    <name evidence="10" type="ORF">EZV62_018968</name>
</gene>
<dbReference type="OrthoDB" id="4062651at2759"/>
<dbReference type="CDD" id="cd00054">
    <property type="entry name" value="EGF_CA"/>
    <property type="match status" value="1"/>
</dbReference>
<evidence type="ECO:0000259" key="9">
    <source>
        <dbReference type="Pfam" id="PF13947"/>
    </source>
</evidence>